<proteinExistence type="predicted"/>
<dbReference type="AlphaFoldDB" id="A0A0S7EBC4"/>
<dbReference type="EMBL" id="CP013690">
    <property type="protein sequence ID" value="ALU24935.1"/>
    <property type="molecule type" value="Genomic_DNA"/>
</dbReference>
<protein>
    <submittedName>
        <fullName evidence="1">Uncharacterized protein</fullName>
    </submittedName>
</protein>
<gene>
    <name evidence="1" type="ORF">AS202_01560</name>
</gene>
<dbReference type="Proteomes" id="UP000069030">
    <property type="component" value="Chromosome"/>
</dbReference>
<name>A0A0S7EBC4_9FLAO</name>
<sequence length="79" mass="8969">MKYIIGFIVCILVLITALYVILGFWGIAMFDSEHLVNTYKTIGIVIVVALFLIMAVSFFFKRDHKGYDTTKGNIAHPKK</sequence>
<dbReference type="eggNOG" id="ENOG5032FPP">
    <property type="taxonomic scope" value="Bacteria"/>
</dbReference>
<accession>A0A0S7EBC4</accession>
<dbReference type="RefSeq" id="WP_006260240.1">
    <property type="nucleotide sequence ID" value="NZ_BCMQ01000007.1"/>
</dbReference>
<evidence type="ECO:0000313" key="1">
    <source>
        <dbReference type="EMBL" id="ALU24935.1"/>
    </source>
</evidence>
<evidence type="ECO:0000313" key="2">
    <source>
        <dbReference type="Proteomes" id="UP000069030"/>
    </source>
</evidence>
<dbReference type="KEGG" id="mod:AS202_01560"/>
<organism evidence="1 2">
    <name type="scientific">Myroides odoratimimus</name>
    <dbReference type="NCBI Taxonomy" id="76832"/>
    <lineage>
        <taxon>Bacteria</taxon>
        <taxon>Pseudomonadati</taxon>
        <taxon>Bacteroidota</taxon>
        <taxon>Flavobacteriia</taxon>
        <taxon>Flavobacteriales</taxon>
        <taxon>Flavobacteriaceae</taxon>
        <taxon>Myroides</taxon>
    </lineage>
</organism>
<reference evidence="1 2" key="1">
    <citation type="journal article" date="2016" name="J. Zhejiang Univ. Sci. B">
        <title>Antibiotic resistance mechanisms of Myroides sp.</title>
        <authorList>
            <person name="Hu S."/>
            <person name="Yuan S."/>
            <person name="Qu H."/>
            <person name="Jiang T."/>
            <person name="Zhou Y."/>
            <person name="Wang M."/>
            <person name="Ming D."/>
        </authorList>
    </citation>
    <scope>NUCLEOTIDE SEQUENCE [LARGE SCALE GENOMIC DNA]</scope>
    <source>
        <strain evidence="1 2">PR63039</strain>
    </source>
</reference>